<organism evidence="2 3">
    <name type="scientific">Geranomyces variabilis</name>
    <dbReference type="NCBI Taxonomy" id="109894"/>
    <lineage>
        <taxon>Eukaryota</taxon>
        <taxon>Fungi</taxon>
        <taxon>Fungi incertae sedis</taxon>
        <taxon>Chytridiomycota</taxon>
        <taxon>Chytridiomycota incertae sedis</taxon>
        <taxon>Chytridiomycetes</taxon>
        <taxon>Spizellomycetales</taxon>
        <taxon>Powellomycetaceae</taxon>
        <taxon>Geranomyces</taxon>
    </lineage>
</organism>
<evidence type="ECO:0000313" key="2">
    <source>
        <dbReference type="EMBL" id="KAJ3168126.1"/>
    </source>
</evidence>
<dbReference type="Proteomes" id="UP001212152">
    <property type="component" value="Unassembled WGS sequence"/>
</dbReference>
<evidence type="ECO:0000313" key="3">
    <source>
        <dbReference type="Proteomes" id="UP001212152"/>
    </source>
</evidence>
<evidence type="ECO:0000256" key="1">
    <source>
        <dbReference type="SAM" id="MobiDB-lite"/>
    </source>
</evidence>
<dbReference type="PANTHER" id="PTHR33324:SF2">
    <property type="entry name" value="MYB_SANT-LIKE DNA-BINDING DOMAIN-CONTAINING PROTEIN"/>
    <property type="match status" value="1"/>
</dbReference>
<name>A0AAD5TC23_9FUNG</name>
<dbReference type="AlphaFoldDB" id="A0AAD5TC23"/>
<dbReference type="EMBL" id="JADGJQ010000124">
    <property type="protein sequence ID" value="KAJ3168126.1"/>
    <property type="molecule type" value="Genomic_DNA"/>
</dbReference>
<sequence length="214" mass="23339">MRGPRATQQLGNSPVPSSSSQRPFLIRIPVSASTSPSLSPDDSPAAKGKPPGRAKARANLETDKKAYALWNETDEQLLIDWLTTGSNYSVWKCSGITDSSGNRRTHGDSKISIAGKILDHLVSRNGSPRSAKSIKAKIEQYESRYRKANGWLETTGEGCNSRDKKLGTTNILQILLDKFKWFEQLDPFFGKRASNTPAFTASVTTGLAVVQGNI</sequence>
<proteinExistence type="predicted"/>
<accession>A0AAD5TC23</accession>
<protein>
    <submittedName>
        <fullName evidence="2">Uncharacterized protein</fullName>
    </submittedName>
</protein>
<keyword evidence="3" id="KW-1185">Reference proteome</keyword>
<feature type="region of interest" description="Disordered" evidence="1">
    <location>
        <begin position="1"/>
        <end position="54"/>
    </location>
</feature>
<comment type="caution">
    <text evidence="2">The sequence shown here is derived from an EMBL/GenBank/DDBJ whole genome shotgun (WGS) entry which is preliminary data.</text>
</comment>
<reference evidence="2" key="1">
    <citation type="submission" date="2020-05" db="EMBL/GenBank/DDBJ databases">
        <title>Phylogenomic resolution of chytrid fungi.</title>
        <authorList>
            <person name="Stajich J.E."/>
            <person name="Amses K."/>
            <person name="Simmons R."/>
            <person name="Seto K."/>
            <person name="Myers J."/>
            <person name="Bonds A."/>
            <person name="Quandt C.A."/>
            <person name="Barry K."/>
            <person name="Liu P."/>
            <person name="Grigoriev I."/>
            <person name="Longcore J.E."/>
            <person name="James T.Y."/>
        </authorList>
    </citation>
    <scope>NUCLEOTIDE SEQUENCE</scope>
    <source>
        <strain evidence="2">JEL0379</strain>
    </source>
</reference>
<feature type="compositionally biased region" description="Polar residues" evidence="1">
    <location>
        <begin position="1"/>
        <end position="22"/>
    </location>
</feature>
<feature type="compositionally biased region" description="Low complexity" evidence="1">
    <location>
        <begin position="31"/>
        <end position="49"/>
    </location>
</feature>
<dbReference type="PANTHER" id="PTHR33324">
    <property type="entry name" value="EXPRESSED PROTEIN"/>
    <property type="match status" value="1"/>
</dbReference>
<gene>
    <name evidence="2" type="ORF">HDU87_001207</name>
</gene>